<name>A0AAU7F9Y8_9NEIS</name>
<dbReference type="InterPro" id="IPR050216">
    <property type="entry name" value="LRR_domain-containing"/>
</dbReference>
<dbReference type="SMART" id="SM00364">
    <property type="entry name" value="LRR_BAC"/>
    <property type="match status" value="4"/>
</dbReference>
<dbReference type="InterPro" id="IPR001245">
    <property type="entry name" value="Ser-Thr/Tyr_kinase_cat_dom"/>
</dbReference>
<protein>
    <submittedName>
        <fullName evidence="5">Leucine-rich repeat-containing protein kinase family protein</fullName>
        <ecNumber evidence="5">2.7.-.-</ecNumber>
    </submittedName>
</protein>
<evidence type="ECO:0000256" key="1">
    <source>
        <dbReference type="ARBA" id="ARBA00022614"/>
    </source>
</evidence>
<dbReference type="Gene3D" id="1.10.510.10">
    <property type="entry name" value="Transferase(Phosphotransferase) domain 1"/>
    <property type="match status" value="1"/>
</dbReference>
<dbReference type="Gene3D" id="3.80.10.10">
    <property type="entry name" value="Ribonuclease Inhibitor"/>
    <property type="match status" value="2"/>
</dbReference>
<dbReference type="Pfam" id="PF00560">
    <property type="entry name" value="LRR_1"/>
    <property type="match status" value="1"/>
</dbReference>
<dbReference type="SMART" id="SM00369">
    <property type="entry name" value="LRR_TYP"/>
    <property type="match status" value="5"/>
</dbReference>
<dbReference type="AlphaFoldDB" id="A0AAU7F9Y8"/>
<dbReference type="PANTHER" id="PTHR48051">
    <property type="match status" value="1"/>
</dbReference>
<dbReference type="Gene3D" id="3.30.200.20">
    <property type="entry name" value="Phosphorylase Kinase, domain 1"/>
    <property type="match status" value="1"/>
</dbReference>
<keyword evidence="2" id="KW-0677">Repeat</keyword>
<dbReference type="InterPro" id="IPR000719">
    <property type="entry name" value="Prot_kinase_dom"/>
</dbReference>
<dbReference type="PROSITE" id="PS51450">
    <property type="entry name" value="LRR"/>
    <property type="match status" value="2"/>
</dbReference>
<feature type="domain" description="Protein kinase" evidence="4">
    <location>
        <begin position="207"/>
        <end position="449"/>
    </location>
</feature>
<proteinExistence type="predicted"/>
<sequence length="449" mass="48705">MHTLEQLQQGQLKGLSRLDLSCNLREFPREIFALADTLEILNLSGNQLASLPDDLPRLHKLKIIFCSNNCFTELPAVLGQCANLEMIGFRANQIAHVPAAALPPKLRWLTLTENQITQLPDEIGRCTRLQKLMLAGNHLHTLPATLALCHNLELVRIAANQFDELPECLFKLPKLAWLAFAGNPCTDRLAPAMQARDSVPEVKWSELHLGQQLGEGASGQIFAATWQPADAAEPPAVAVKRFKSAVTSDGVPRCEMDACIAAGAHPNLIPVLGQINDADKPALVLGLIDQNYQILADPPSLQSCTRDIFAPDAQFTMPVILNILRGIASAIMQINSCGLIHGDVYAHNILVHADGSCLLGDFGAASIMPEAHKAQLSAIEMRAFACLIEDLISRCKPVEPDGLQSLAELQGLQLKCANKNPSQRPSMAWVATHLTEIAARISKSRVDAG</sequence>
<evidence type="ECO:0000256" key="2">
    <source>
        <dbReference type="ARBA" id="ARBA00022737"/>
    </source>
</evidence>
<dbReference type="InterPro" id="IPR011009">
    <property type="entry name" value="Kinase-like_dom_sf"/>
</dbReference>
<accession>A0AAU7F9Y8</accession>
<keyword evidence="3" id="KW-0547">Nucleotide-binding</keyword>
<organism evidence="5">
    <name type="scientific">Chitinibacter mangrovi</name>
    <dbReference type="NCBI Taxonomy" id="3153927"/>
    <lineage>
        <taxon>Bacteria</taxon>
        <taxon>Pseudomonadati</taxon>
        <taxon>Pseudomonadota</taxon>
        <taxon>Betaproteobacteria</taxon>
        <taxon>Neisseriales</taxon>
        <taxon>Chitinibacteraceae</taxon>
        <taxon>Chitinibacter</taxon>
    </lineage>
</organism>
<dbReference type="PANTHER" id="PTHR48051:SF1">
    <property type="entry name" value="RAS SUPPRESSOR PROTEIN 1"/>
    <property type="match status" value="1"/>
</dbReference>
<dbReference type="RefSeq" id="WP_348945624.1">
    <property type="nucleotide sequence ID" value="NZ_CP157355.1"/>
</dbReference>
<reference evidence="5" key="1">
    <citation type="submission" date="2024-05" db="EMBL/GenBank/DDBJ databases">
        <authorList>
            <person name="Yang L."/>
            <person name="Pan L."/>
        </authorList>
    </citation>
    <scope>NUCLEOTIDE SEQUENCE</scope>
    <source>
        <strain evidence="5">FCG-7</strain>
    </source>
</reference>
<dbReference type="SUPFAM" id="SSF52058">
    <property type="entry name" value="L domain-like"/>
    <property type="match status" value="1"/>
</dbReference>
<dbReference type="InterPro" id="IPR003591">
    <property type="entry name" value="Leu-rich_rpt_typical-subtyp"/>
</dbReference>
<keyword evidence="1" id="KW-0433">Leucine-rich repeat</keyword>
<dbReference type="GO" id="GO:0004672">
    <property type="term" value="F:protein kinase activity"/>
    <property type="evidence" value="ECO:0007669"/>
    <property type="project" value="InterPro"/>
</dbReference>
<dbReference type="InterPro" id="IPR017441">
    <property type="entry name" value="Protein_kinase_ATP_BS"/>
</dbReference>
<dbReference type="PROSITE" id="PS00107">
    <property type="entry name" value="PROTEIN_KINASE_ATP"/>
    <property type="match status" value="1"/>
</dbReference>
<keyword evidence="5" id="KW-0808">Transferase</keyword>
<keyword evidence="5" id="KW-0418">Kinase</keyword>
<dbReference type="KEGG" id="cmav:ABHF33_03250"/>
<evidence type="ECO:0000313" key="5">
    <source>
        <dbReference type="EMBL" id="XBM01322.1"/>
    </source>
</evidence>
<evidence type="ECO:0000259" key="4">
    <source>
        <dbReference type="PROSITE" id="PS50011"/>
    </source>
</evidence>
<keyword evidence="3" id="KW-0067">ATP-binding</keyword>
<feature type="binding site" evidence="3">
    <location>
        <position position="240"/>
    </location>
    <ligand>
        <name>ATP</name>
        <dbReference type="ChEBI" id="CHEBI:30616"/>
    </ligand>
</feature>
<dbReference type="EC" id="2.7.-.-" evidence="5"/>
<dbReference type="Pfam" id="PF07714">
    <property type="entry name" value="PK_Tyr_Ser-Thr"/>
    <property type="match status" value="1"/>
</dbReference>
<dbReference type="GO" id="GO:0005524">
    <property type="term" value="F:ATP binding"/>
    <property type="evidence" value="ECO:0007669"/>
    <property type="project" value="UniProtKB-UniRule"/>
</dbReference>
<dbReference type="SUPFAM" id="SSF56112">
    <property type="entry name" value="Protein kinase-like (PK-like)"/>
    <property type="match status" value="1"/>
</dbReference>
<dbReference type="EMBL" id="CP157355">
    <property type="protein sequence ID" value="XBM01322.1"/>
    <property type="molecule type" value="Genomic_DNA"/>
</dbReference>
<dbReference type="PROSITE" id="PS50011">
    <property type="entry name" value="PROTEIN_KINASE_DOM"/>
    <property type="match status" value="1"/>
</dbReference>
<dbReference type="InterPro" id="IPR032675">
    <property type="entry name" value="LRR_dom_sf"/>
</dbReference>
<dbReference type="InterPro" id="IPR001611">
    <property type="entry name" value="Leu-rich_rpt"/>
</dbReference>
<dbReference type="GO" id="GO:0005737">
    <property type="term" value="C:cytoplasm"/>
    <property type="evidence" value="ECO:0007669"/>
    <property type="project" value="TreeGrafter"/>
</dbReference>
<gene>
    <name evidence="5" type="ORF">ABHF33_03250</name>
</gene>
<evidence type="ECO:0000256" key="3">
    <source>
        <dbReference type="PROSITE-ProRule" id="PRU10141"/>
    </source>
</evidence>